<dbReference type="InterPro" id="IPR011330">
    <property type="entry name" value="Glyco_hydro/deAcase_b/a-brl"/>
</dbReference>
<dbReference type="EMBL" id="RSCD01000002">
    <property type="protein sequence ID" value="RSH94250.1"/>
    <property type="molecule type" value="Genomic_DNA"/>
</dbReference>
<dbReference type="PANTHER" id="PTHR43123">
    <property type="entry name" value="POLYSACCHARIDE DEACETYLASE-RELATED"/>
    <property type="match status" value="1"/>
</dbReference>
<dbReference type="OrthoDB" id="9970124at2759"/>
<reference evidence="1 2" key="1">
    <citation type="submission" date="2018-11" db="EMBL/GenBank/DDBJ databases">
        <title>Genome sequence of Saitozyma podzolica DSM 27192.</title>
        <authorList>
            <person name="Aliyu H."/>
            <person name="Gorte O."/>
            <person name="Ochsenreither K."/>
        </authorList>
    </citation>
    <scope>NUCLEOTIDE SEQUENCE [LARGE SCALE GENOMIC DNA]</scope>
    <source>
        <strain evidence="1 2">DSM 27192</strain>
    </source>
</reference>
<evidence type="ECO:0000313" key="1">
    <source>
        <dbReference type="EMBL" id="RSH94250.1"/>
    </source>
</evidence>
<evidence type="ECO:0008006" key="3">
    <source>
        <dbReference type="Google" id="ProtNLM"/>
    </source>
</evidence>
<dbReference type="AlphaFoldDB" id="A0A427YT07"/>
<dbReference type="GO" id="GO:0005975">
    <property type="term" value="P:carbohydrate metabolic process"/>
    <property type="evidence" value="ECO:0007669"/>
    <property type="project" value="InterPro"/>
</dbReference>
<sequence length="369" mass="42076">MSSKTDLSVTDPLEGGPYFNNLTPPSNFRYDDVLNTEGYKFHVPKRDFVGYGDKPPKDCWPNGAKIAVSFILNYEEGAEHTIWNGDKRSVEFLYEDHFHRNIPLVGKRDLPVESQFEYGIRAGLPRILKLFKKYDYKFTGWFCARALEVHGDYGKLIIACHGNRWRGTMDLAGPDAEAADIRKSFDRLQAATGRTDVPTAYFTGSGSAMHNHVRARVHKERGVPLLYCSDAYADDLPYYVTSPLALDGEKDEGLLMIPYSLTNNDHRFMVAGGNGVACPDDWFELIKHEFDYMYEEGKAGRPAMITVTTHTRIIGKPARLMALKKFMDYIKTKPDVWVCTRAEMAAWWREKYPYDKVGPTSAWTSKNFE</sequence>
<dbReference type="Proteomes" id="UP000279259">
    <property type="component" value="Unassembled WGS sequence"/>
</dbReference>
<keyword evidence="2" id="KW-1185">Reference proteome</keyword>
<comment type="caution">
    <text evidence="1">The sequence shown here is derived from an EMBL/GenBank/DDBJ whole genome shotgun (WGS) entry which is preliminary data.</text>
</comment>
<organism evidence="1 2">
    <name type="scientific">Saitozyma podzolica</name>
    <dbReference type="NCBI Taxonomy" id="1890683"/>
    <lineage>
        <taxon>Eukaryota</taxon>
        <taxon>Fungi</taxon>
        <taxon>Dikarya</taxon>
        <taxon>Basidiomycota</taxon>
        <taxon>Agaricomycotina</taxon>
        <taxon>Tremellomycetes</taxon>
        <taxon>Tremellales</taxon>
        <taxon>Trimorphomycetaceae</taxon>
        <taxon>Saitozyma</taxon>
    </lineage>
</organism>
<evidence type="ECO:0000313" key="2">
    <source>
        <dbReference type="Proteomes" id="UP000279259"/>
    </source>
</evidence>
<dbReference type="STRING" id="1890683.A0A427YT07"/>
<proteinExistence type="predicted"/>
<protein>
    <recommendedName>
        <fullName evidence="3">Chitin deacetylase</fullName>
    </recommendedName>
</protein>
<accession>A0A427YT07</accession>
<dbReference type="SUPFAM" id="SSF88713">
    <property type="entry name" value="Glycoside hydrolase/deacetylase"/>
    <property type="match status" value="1"/>
</dbReference>
<dbReference type="Gene3D" id="3.20.20.370">
    <property type="entry name" value="Glycoside hydrolase/deacetylase"/>
    <property type="match status" value="1"/>
</dbReference>
<gene>
    <name evidence="1" type="ORF">EHS25_004053</name>
</gene>
<dbReference type="PANTHER" id="PTHR43123:SF1">
    <property type="entry name" value="POLYSACCHARIDE DEACETYLASE-RELATED"/>
    <property type="match status" value="1"/>
</dbReference>
<name>A0A427YT07_9TREE</name>